<comment type="function">
    <text evidence="2">Hydrolyzes a variety of simple alpha-D-galactoside as well as more complex molecules such as oligosaccharides and polysaccharides.</text>
</comment>
<feature type="chain" id="PRO_5008902293" description="Alpha-galactosidase" evidence="13">
    <location>
        <begin position="23"/>
        <end position="489"/>
    </location>
</feature>
<evidence type="ECO:0000256" key="6">
    <source>
        <dbReference type="ARBA" id="ARBA00022525"/>
    </source>
</evidence>
<dbReference type="GO" id="GO:0004557">
    <property type="term" value="F:alpha-galactosidase activity"/>
    <property type="evidence" value="ECO:0007669"/>
    <property type="project" value="UniProtKB-EC"/>
</dbReference>
<dbReference type="PANTHER" id="PTHR11452:SF75">
    <property type="entry name" value="ALPHA-GALACTOSIDASE MEL1"/>
    <property type="match status" value="1"/>
</dbReference>
<dbReference type="InterPro" id="IPR013785">
    <property type="entry name" value="Aldolase_TIM"/>
</dbReference>
<feature type="domain" description="Alpha galactosidase C-terminal" evidence="14">
    <location>
        <begin position="343"/>
        <end position="409"/>
    </location>
</feature>
<keyword evidence="10" id="KW-0325">Glycoprotein</keyword>
<gene>
    <name evidence="15" type="ORF">ACO22_06536</name>
</gene>
<reference evidence="15 16" key="1">
    <citation type="submission" date="2016-06" db="EMBL/GenBank/DDBJ databases">
        <authorList>
            <person name="Kjaerup R.B."/>
            <person name="Dalgaard T.S."/>
            <person name="Juul-Madsen H.R."/>
        </authorList>
    </citation>
    <scope>NUCLEOTIDE SEQUENCE [LARGE SCALE GENOMIC DNA]</scope>
    <source>
        <strain evidence="15 16">Pb300</strain>
    </source>
</reference>
<comment type="caution">
    <text evidence="15">The sequence shown here is derived from an EMBL/GenBank/DDBJ whole genome shotgun (WGS) entry which is preliminary data.</text>
</comment>
<evidence type="ECO:0000256" key="10">
    <source>
        <dbReference type="ARBA" id="ARBA00023180"/>
    </source>
</evidence>
<evidence type="ECO:0000256" key="8">
    <source>
        <dbReference type="ARBA" id="ARBA00022801"/>
    </source>
</evidence>
<sequence>MVVWIPSALCLAVGLFAHCAPALDNGLALTPQMGWNTWNSFYCDLNEEVVLDAADKIVQLGFMDLGYEYIVLDDCWSAGRNSSDYLQPNLEKFPSGIDGLAAKIHAMGLKIGIYSSAGTKTCAHYEGSLGYEEKDAELWASWGIDYLKYDNCYNEGQEGTPLLSFNRYNVMGKALNATGRPILYSLCNWGIDGPWNFAPTIANSWRITGDLFLNYNRETPECPCAELGGLDCKLPGFRCSMMNVLNKAAYLPSKGFSGAWNDLDMLVVGNGGLTDDAMVAHFSLWAALKSPLLMTPVLSKVDAKSLSILQNIAVLAISQDSAGLSATRKWRQYVGDADEFGREGEIQMFSGRLAGGDEVVLFLNAAATDRQMESSLEDIFWDRGPGGIAPEIQETWDIYDLWANRMDDETALTIIHGNASQEVMAERNLTALGGPRKVFAKVPKSTSATFMGLKIGSVQPGGVVTAFVKAHGVAMFRLRRKPSLHRDEL</sequence>
<evidence type="ECO:0000256" key="4">
    <source>
        <dbReference type="ARBA" id="ARBA00009743"/>
    </source>
</evidence>
<keyword evidence="7 13" id="KW-0732">Signal</keyword>
<comment type="subcellular location">
    <subcellularLocation>
        <location evidence="3">Secreted</location>
    </subcellularLocation>
</comment>
<dbReference type="CDD" id="cd14792">
    <property type="entry name" value="GH27"/>
    <property type="match status" value="1"/>
</dbReference>
<dbReference type="EMBL" id="LZYO01000359">
    <property type="protein sequence ID" value="ODH14678.1"/>
    <property type="molecule type" value="Genomic_DNA"/>
</dbReference>
<evidence type="ECO:0000256" key="9">
    <source>
        <dbReference type="ARBA" id="ARBA00023157"/>
    </source>
</evidence>
<dbReference type="GO" id="GO:0005576">
    <property type="term" value="C:extracellular region"/>
    <property type="evidence" value="ECO:0007669"/>
    <property type="project" value="UniProtKB-SubCell"/>
</dbReference>
<evidence type="ECO:0000313" key="15">
    <source>
        <dbReference type="EMBL" id="ODH14678.1"/>
    </source>
</evidence>
<dbReference type="Pfam" id="PF16499">
    <property type="entry name" value="Melibiase_2"/>
    <property type="match status" value="2"/>
</dbReference>
<evidence type="ECO:0000256" key="7">
    <source>
        <dbReference type="ARBA" id="ARBA00022729"/>
    </source>
</evidence>
<dbReference type="EC" id="3.2.1.22" evidence="5 12"/>
<keyword evidence="11 12" id="KW-0326">Glycosidase</keyword>
<dbReference type="AlphaFoldDB" id="A0A1D2J778"/>
<dbReference type="InterPro" id="IPR002241">
    <property type="entry name" value="Glyco_hydro_27"/>
</dbReference>
<dbReference type="PROSITE" id="PS00512">
    <property type="entry name" value="ALPHA_GALACTOSIDASE"/>
    <property type="match status" value="1"/>
</dbReference>
<dbReference type="PRINTS" id="PR00748">
    <property type="entry name" value="MELIBIASE"/>
</dbReference>
<comment type="similarity">
    <text evidence="4 12">Belongs to the glycosyl hydrolase 27 family.</text>
</comment>
<dbReference type="InterPro" id="IPR013780">
    <property type="entry name" value="Glyco_hydro_b"/>
</dbReference>
<proteinExistence type="inferred from homology"/>
<organism evidence="15 16">
    <name type="scientific">Paracoccidioides brasiliensis</name>
    <dbReference type="NCBI Taxonomy" id="121759"/>
    <lineage>
        <taxon>Eukaryota</taxon>
        <taxon>Fungi</taxon>
        <taxon>Dikarya</taxon>
        <taxon>Ascomycota</taxon>
        <taxon>Pezizomycotina</taxon>
        <taxon>Eurotiomycetes</taxon>
        <taxon>Eurotiomycetidae</taxon>
        <taxon>Onygenales</taxon>
        <taxon>Ajellomycetaceae</taxon>
        <taxon>Paracoccidioides</taxon>
    </lineage>
</organism>
<comment type="catalytic activity">
    <reaction evidence="1 12">
        <text>Hydrolysis of terminal, non-reducing alpha-D-galactose residues in alpha-D-galactosides, including galactose oligosaccharides, galactomannans and galactolipids.</text>
        <dbReference type="EC" id="3.2.1.22"/>
    </reaction>
</comment>
<feature type="signal peptide" evidence="13">
    <location>
        <begin position="1"/>
        <end position="22"/>
    </location>
</feature>
<evidence type="ECO:0000256" key="13">
    <source>
        <dbReference type="SAM" id="SignalP"/>
    </source>
</evidence>
<accession>A0A1D2J778</accession>
<dbReference type="InterPro" id="IPR041233">
    <property type="entry name" value="Melibiase_C"/>
</dbReference>
<dbReference type="VEuPathDB" id="FungiDB:PABG_07605"/>
<evidence type="ECO:0000259" key="14">
    <source>
        <dbReference type="Pfam" id="PF17801"/>
    </source>
</evidence>
<evidence type="ECO:0000256" key="11">
    <source>
        <dbReference type="ARBA" id="ARBA00023295"/>
    </source>
</evidence>
<dbReference type="SUPFAM" id="SSF51011">
    <property type="entry name" value="Glycosyl hydrolase domain"/>
    <property type="match status" value="1"/>
</dbReference>
<dbReference type="InterPro" id="IPR000111">
    <property type="entry name" value="Glyco_hydro_27/36_CS"/>
</dbReference>
<evidence type="ECO:0000313" key="16">
    <source>
        <dbReference type="Proteomes" id="UP000242814"/>
    </source>
</evidence>
<dbReference type="Proteomes" id="UP000242814">
    <property type="component" value="Unassembled WGS sequence"/>
</dbReference>
<dbReference type="GO" id="GO:0005995">
    <property type="term" value="P:melibiose catabolic process"/>
    <property type="evidence" value="ECO:0007669"/>
    <property type="project" value="UniProtKB-ARBA"/>
</dbReference>
<evidence type="ECO:0000256" key="12">
    <source>
        <dbReference type="RuleBase" id="RU361168"/>
    </source>
</evidence>
<name>A0A1D2J778_PARBR</name>
<dbReference type="PRINTS" id="PR00740">
    <property type="entry name" value="GLHYDRLASE27"/>
</dbReference>
<dbReference type="Gene3D" id="2.60.40.1180">
    <property type="entry name" value="Golgi alpha-mannosidase II"/>
    <property type="match status" value="1"/>
</dbReference>
<keyword evidence="9 12" id="KW-1015">Disulfide bond</keyword>
<dbReference type="InterPro" id="IPR017853">
    <property type="entry name" value="GH"/>
</dbReference>
<keyword evidence="6" id="KW-0964">Secreted</keyword>
<evidence type="ECO:0000256" key="5">
    <source>
        <dbReference type="ARBA" id="ARBA00012755"/>
    </source>
</evidence>
<evidence type="ECO:0000256" key="3">
    <source>
        <dbReference type="ARBA" id="ARBA00004613"/>
    </source>
</evidence>
<protein>
    <recommendedName>
        <fullName evidence="5 12">Alpha-galactosidase</fullName>
        <ecNumber evidence="5 12">3.2.1.22</ecNumber>
    </recommendedName>
    <alternativeName>
        <fullName evidence="12">Melibiase</fullName>
    </alternativeName>
</protein>
<dbReference type="Gene3D" id="3.20.20.70">
    <property type="entry name" value="Aldolase class I"/>
    <property type="match status" value="1"/>
</dbReference>
<keyword evidence="8 12" id="KW-0378">Hydrolase</keyword>
<dbReference type="SUPFAM" id="SSF51445">
    <property type="entry name" value="(Trans)glycosidases"/>
    <property type="match status" value="1"/>
</dbReference>
<dbReference type="VEuPathDB" id="FungiDB:PADG_11874"/>
<dbReference type="Pfam" id="PF17801">
    <property type="entry name" value="Melibiase_C"/>
    <property type="match status" value="1"/>
</dbReference>
<dbReference type="InterPro" id="IPR006215">
    <property type="entry name" value="Glyco_hydro_melibiase"/>
</dbReference>
<evidence type="ECO:0000256" key="2">
    <source>
        <dbReference type="ARBA" id="ARBA00003969"/>
    </source>
</evidence>
<dbReference type="FunFam" id="3.20.20.70:FF:000202">
    <property type="entry name" value="Alpha-galactosidase"/>
    <property type="match status" value="1"/>
</dbReference>
<evidence type="ECO:0000256" key="1">
    <source>
        <dbReference type="ARBA" id="ARBA00001255"/>
    </source>
</evidence>
<dbReference type="PANTHER" id="PTHR11452">
    <property type="entry name" value="ALPHA-GALACTOSIDASE/ALPHA-N-ACETYLGALACTOSAMINIDASE"/>
    <property type="match status" value="1"/>
</dbReference>